<evidence type="ECO:0000256" key="6">
    <source>
        <dbReference type="SAM" id="Phobius"/>
    </source>
</evidence>
<dbReference type="PANTHER" id="PTHR31465">
    <property type="entry name" value="PROTEIN RTA1-RELATED"/>
    <property type="match status" value="1"/>
</dbReference>
<evidence type="ECO:0000256" key="2">
    <source>
        <dbReference type="ARBA" id="ARBA00022692"/>
    </source>
</evidence>
<organism evidence="7 8">
    <name type="scientific">Emydomyces testavorans</name>
    <dbReference type="NCBI Taxonomy" id="2070801"/>
    <lineage>
        <taxon>Eukaryota</taxon>
        <taxon>Fungi</taxon>
        <taxon>Dikarya</taxon>
        <taxon>Ascomycota</taxon>
        <taxon>Pezizomycotina</taxon>
        <taxon>Eurotiomycetes</taxon>
        <taxon>Eurotiomycetidae</taxon>
        <taxon>Onygenales</taxon>
        <taxon>Nannizziopsiaceae</taxon>
        <taxon>Emydomyces</taxon>
    </lineage>
</organism>
<dbReference type="EMBL" id="CP120627">
    <property type="protein sequence ID" value="WEW55128.1"/>
    <property type="molecule type" value="Genomic_DNA"/>
</dbReference>
<gene>
    <name evidence="7" type="ORF">PRK78_000556</name>
</gene>
<feature type="transmembrane region" description="Helical" evidence="6">
    <location>
        <begin position="147"/>
        <end position="165"/>
    </location>
</feature>
<keyword evidence="8" id="KW-1185">Reference proteome</keyword>
<feature type="compositionally biased region" description="Basic residues" evidence="5">
    <location>
        <begin position="219"/>
        <end position="232"/>
    </location>
</feature>
<reference evidence="7" key="1">
    <citation type="submission" date="2023-03" db="EMBL/GenBank/DDBJ databases">
        <title>Emydomyces testavorans Genome Sequence.</title>
        <authorList>
            <person name="Hoyer L."/>
        </authorList>
    </citation>
    <scope>NUCLEOTIDE SEQUENCE</scope>
    <source>
        <strain evidence="7">16-2883</strain>
    </source>
</reference>
<evidence type="ECO:0000256" key="4">
    <source>
        <dbReference type="ARBA" id="ARBA00023136"/>
    </source>
</evidence>
<keyword evidence="2 6" id="KW-0812">Transmembrane</keyword>
<sequence length="250" mass="28366">MASLWETAGFALRAYSTQRLRSLEIFAPAQILIILAPLWLNAFVYMVLGRMIYFFLPEKKCFGISARKLTLLFVLLDITAFLAQGAAGSLLSGENSADAKNIGKNLYMGGVGLQEFFIIVFFGLAIRFQHKMNYVDAIHPPPYPWRPLLYTVYSGLILITIRIIYRLCEYSQGINTPLAKSEAAFYVLDATTISTAIFLFNIFHPGRFLVGPESEFPKKEKKKRKSSRRTRKDNHLELNTGGFTLQNPRH</sequence>
<evidence type="ECO:0000313" key="7">
    <source>
        <dbReference type="EMBL" id="WEW55128.1"/>
    </source>
</evidence>
<dbReference type="Pfam" id="PF04479">
    <property type="entry name" value="RTA1"/>
    <property type="match status" value="1"/>
</dbReference>
<feature type="region of interest" description="Disordered" evidence="5">
    <location>
        <begin position="215"/>
        <end position="250"/>
    </location>
</feature>
<feature type="transmembrane region" description="Helical" evidence="6">
    <location>
        <begin position="185"/>
        <end position="203"/>
    </location>
</feature>
<dbReference type="Proteomes" id="UP001219355">
    <property type="component" value="Chromosome 1"/>
</dbReference>
<keyword evidence="4 6" id="KW-0472">Membrane</keyword>
<dbReference type="AlphaFoldDB" id="A0AAF0DBF7"/>
<protein>
    <submittedName>
        <fullName evidence="7">Uncharacterized protein</fullName>
    </submittedName>
</protein>
<evidence type="ECO:0000256" key="5">
    <source>
        <dbReference type="SAM" id="MobiDB-lite"/>
    </source>
</evidence>
<comment type="subcellular location">
    <subcellularLocation>
        <location evidence="1">Membrane</location>
        <topology evidence="1">Multi-pass membrane protein</topology>
    </subcellularLocation>
</comment>
<dbReference type="PANTHER" id="PTHR31465:SF15">
    <property type="entry name" value="LIPID TRANSPORTER ATNI-RELATED"/>
    <property type="match status" value="1"/>
</dbReference>
<feature type="transmembrane region" description="Helical" evidence="6">
    <location>
        <begin position="25"/>
        <end position="48"/>
    </location>
</feature>
<name>A0AAF0DBF7_9EURO</name>
<evidence type="ECO:0000256" key="3">
    <source>
        <dbReference type="ARBA" id="ARBA00022989"/>
    </source>
</evidence>
<feature type="compositionally biased region" description="Polar residues" evidence="5">
    <location>
        <begin position="241"/>
        <end position="250"/>
    </location>
</feature>
<accession>A0AAF0DBF7</accession>
<evidence type="ECO:0000256" key="1">
    <source>
        <dbReference type="ARBA" id="ARBA00004141"/>
    </source>
</evidence>
<dbReference type="InterPro" id="IPR007568">
    <property type="entry name" value="RTA1"/>
</dbReference>
<keyword evidence="3 6" id="KW-1133">Transmembrane helix</keyword>
<proteinExistence type="predicted"/>
<evidence type="ECO:0000313" key="8">
    <source>
        <dbReference type="Proteomes" id="UP001219355"/>
    </source>
</evidence>
<feature type="transmembrane region" description="Helical" evidence="6">
    <location>
        <begin position="107"/>
        <end position="126"/>
    </location>
</feature>
<dbReference type="GO" id="GO:0016020">
    <property type="term" value="C:membrane"/>
    <property type="evidence" value="ECO:0007669"/>
    <property type="project" value="UniProtKB-SubCell"/>
</dbReference>
<feature type="transmembrane region" description="Helical" evidence="6">
    <location>
        <begin position="69"/>
        <end position="87"/>
    </location>
</feature>